<accession>A0A6G0YHW5</accession>
<organism evidence="1 2">
    <name type="scientific">Aphis craccivora</name>
    <name type="common">Cowpea aphid</name>
    <dbReference type="NCBI Taxonomy" id="307492"/>
    <lineage>
        <taxon>Eukaryota</taxon>
        <taxon>Metazoa</taxon>
        <taxon>Ecdysozoa</taxon>
        <taxon>Arthropoda</taxon>
        <taxon>Hexapoda</taxon>
        <taxon>Insecta</taxon>
        <taxon>Pterygota</taxon>
        <taxon>Neoptera</taxon>
        <taxon>Paraneoptera</taxon>
        <taxon>Hemiptera</taxon>
        <taxon>Sternorrhyncha</taxon>
        <taxon>Aphidomorpha</taxon>
        <taxon>Aphidoidea</taxon>
        <taxon>Aphididae</taxon>
        <taxon>Aphidini</taxon>
        <taxon>Aphis</taxon>
        <taxon>Aphis</taxon>
    </lineage>
</organism>
<gene>
    <name evidence="1" type="ORF">FWK35_00023834</name>
</gene>
<proteinExistence type="predicted"/>
<comment type="caution">
    <text evidence="1">The sequence shown here is derived from an EMBL/GenBank/DDBJ whole genome shotgun (WGS) entry which is preliminary data.</text>
</comment>
<dbReference type="AlphaFoldDB" id="A0A6G0YHW5"/>
<keyword evidence="2" id="KW-1185">Reference proteome</keyword>
<evidence type="ECO:0000313" key="2">
    <source>
        <dbReference type="Proteomes" id="UP000478052"/>
    </source>
</evidence>
<reference evidence="1 2" key="1">
    <citation type="submission" date="2019-08" db="EMBL/GenBank/DDBJ databases">
        <title>Whole genome of Aphis craccivora.</title>
        <authorList>
            <person name="Voronova N.V."/>
            <person name="Shulinski R.S."/>
            <person name="Bandarenka Y.V."/>
            <person name="Zhorov D.G."/>
            <person name="Warner D."/>
        </authorList>
    </citation>
    <scope>NUCLEOTIDE SEQUENCE [LARGE SCALE GENOMIC DNA]</scope>
    <source>
        <strain evidence="1">180601</strain>
        <tissue evidence="1">Whole Body</tissue>
    </source>
</reference>
<protein>
    <submittedName>
        <fullName evidence="1">Uncharacterized protein</fullName>
    </submittedName>
</protein>
<dbReference type="OrthoDB" id="6626861at2759"/>
<evidence type="ECO:0000313" key="1">
    <source>
        <dbReference type="EMBL" id="KAF0756190.1"/>
    </source>
</evidence>
<dbReference type="Proteomes" id="UP000478052">
    <property type="component" value="Unassembled WGS sequence"/>
</dbReference>
<name>A0A6G0YHW5_APHCR</name>
<dbReference type="EMBL" id="VUJU01003915">
    <property type="protein sequence ID" value="KAF0756190.1"/>
    <property type="molecule type" value="Genomic_DNA"/>
</dbReference>
<sequence length="80" mass="9189">MNSEINTNKSELVEMKTKGFLTHPNGKYMYNILQVLETSFQKHCSSPDLFENTYNEFLLASTNLKSPCGHHKTDMMRCVA</sequence>